<protein>
    <submittedName>
        <fullName evidence="2">Uncharacterized protein</fullName>
    </submittedName>
</protein>
<evidence type="ECO:0000256" key="1">
    <source>
        <dbReference type="SAM" id="Phobius"/>
    </source>
</evidence>
<evidence type="ECO:0000313" key="3">
    <source>
        <dbReference type="Proteomes" id="UP000092460"/>
    </source>
</evidence>
<dbReference type="EnsemblMetazoa" id="GPPI033856-RA">
    <property type="protein sequence ID" value="GPPI033856-PA"/>
    <property type="gene ID" value="GPPI033856"/>
</dbReference>
<organism evidence="2 3">
    <name type="scientific">Glossina palpalis gambiensis</name>
    <dbReference type="NCBI Taxonomy" id="67801"/>
    <lineage>
        <taxon>Eukaryota</taxon>
        <taxon>Metazoa</taxon>
        <taxon>Ecdysozoa</taxon>
        <taxon>Arthropoda</taxon>
        <taxon>Hexapoda</taxon>
        <taxon>Insecta</taxon>
        <taxon>Pterygota</taxon>
        <taxon>Neoptera</taxon>
        <taxon>Endopterygota</taxon>
        <taxon>Diptera</taxon>
        <taxon>Brachycera</taxon>
        <taxon>Muscomorpha</taxon>
        <taxon>Hippoboscoidea</taxon>
        <taxon>Glossinidae</taxon>
        <taxon>Glossina</taxon>
    </lineage>
</organism>
<keyword evidence="1" id="KW-1133">Transmembrane helix</keyword>
<dbReference type="VEuPathDB" id="VectorBase:GPPI033856"/>
<proteinExistence type="predicted"/>
<keyword evidence="1" id="KW-0812">Transmembrane</keyword>
<keyword evidence="3" id="KW-1185">Reference proteome</keyword>
<evidence type="ECO:0000313" key="2">
    <source>
        <dbReference type="EnsemblMetazoa" id="GPPI033856-PA"/>
    </source>
</evidence>
<accession>A0A1B0BLH6</accession>
<reference evidence="3" key="1">
    <citation type="submission" date="2015-01" db="EMBL/GenBank/DDBJ databases">
        <authorList>
            <person name="Aksoy S."/>
            <person name="Warren W."/>
            <person name="Wilson R.K."/>
        </authorList>
    </citation>
    <scope>NUCLEOTIDE SEQUENCE [LARGE SCALE GENOMIC DNA]</scope>
    <source>
        <strain evidence="3">IAEA</strain>
    </source>
</reference>
<name>A0A1B0BLH6_9MUSC</name>
<dbReference type="Proteomes" id="UP000092460">
    <property type="component" value="Unassembled WGS sequence"/>
</dbReference>
<sequence length="201" mass="22891">MLPLIFYNILKFNFIYLNFAFGFFSKAYFAIFFFSFFFFFRNFESVYNATSNATANYRHLFAQSNSIRRCDIIGTAELIEIKEAQMHSRLARKPSFRIRSLSIDKISGNSTLSGQKLAISSFIRVIVSKMPLNVSTTFLILVKFCIISSRAGAHDFAIICMTKSAYDLKSKTPFSTCCLMTVSSSTSFMCSKVRLLVGERI</sequence>
<keyword evidence="1" id="KW-0472">Membrane</keyword>
<reference evidence="2" key="2">
    <citation type="submission" date="2020-05" db="UniProtKB">
        <authorList>
            <consortium name="EnsemblMetazoa"/>
        </authorList>
    </citation>
    <scope>IDENTIFICATION</scope>
    <source>
        <strain evidence="2">IAEA</strain>
    </source>
</reference>
<feature type="transmembrane region" description="Helical" evidence="1">
    <location>
        <begin position="15"/>
        <end position="40"/>
    </location>
</feature>
<dbReference type="AlphaFoldDB" id="A0A1B0BLH6"/>
<dbReference type="EMBL" id="JXJN01016357">
    <property type="status" value="NOT_ANNOTATED_CDS"/>
    <property type="molecule type" value="Genomic_DNA"/>
</dbReference>